<dbReference type="InterPro" id="IPR051531">
    <property type="entry name" value="N-acetyltransferase"/>
</dbReference>
<sequence length="180" mass="20796">MIRPTLETERLRLRPFTTADADEVTRLADNEELSRYIPAIPYPYPKYAAAEWISTHQEKFDFGQEIVFAITDKTTRNIIGAIGLVLTPEHKRAEMGYWIGREYWGQRYATEAGQAVIRYAFKTLGLESVIAHHLAPNIASGRVMQKLGMKYEGCRRRFFLHRGEFFDAALYSIIKEEFQG</sequence>
<dbReference type="Pfam" id="PF13302">
    <property type="entry name" value="Acetyltransf_3"/>
    <property type="match status" value="1"/>
</dbReference>
<protein>
    <submittedName>
        <fullName evidence="2">GNAT family N-acetyltransferase</fullName>
    </submittedName>
</protein>
<dbReference type="PANTHER" id="PTHR43792">
    <property type="entry name" value="GNAT FAMILY, PUTATIVE (AFU_ORTHOLOGUE AFUA_3G00765)-RELATED-RELATED"/>
    <property type="match status" value="1"/>
</dbReference>
<dbReference type="InterPro" id="IPR000182">
    <property type="entry name" value="GNAT_dom"/>
</dbReference>
<accession>A0ABZ2J4S8</accession>
<name>A0ABZ2J4S8_9CHLR</name>
<dbReference type="SUPFAM" id="SSF55729">
    <property type="entry name" value="Acyl-CoA N-acyltransferases (Nat)"/>
    <property type="match status" value="1"/>
</dbReference>
<reference evidence="2 3" key="1">
    <citation type="submission" date="2024-03" db="EMBL/GenBank/DDBJ databases">
        <title>A Dehalogenimonas Isolated from Estuarine Sediments Dihaloeliminates Chlorinated Alkanes.</title>
        <authorList>
            <person name="Yang Y."/>
            <person name="Wang H."/>
        </authorList>
    </citation>
    <scope>NUCLEOTIDE SEQUENCE [LARGE SCALE GENOMIC DNA]</scope>
    <source>
        <strain evidence="2 3">W</strain>
    </source>
</reference>
<dbReference type="Proteomes" id="UP001375370">
    <property type="component" value="Chromosome"/>
</dbReference>
<feature type="domain" description="N-acetyltransferase" evidence="1">
    <location>
        <begin position="11"/>
        <end position="177"/>
    </location>
</feature>
<keyword evidence="3" id="KW-1185">Reference proteome</keyword>
<proteinExistence type="predicted"/>
<gene>
    <name evidence="2" type="ORF">V8247_04765</name>
</gene>
<dbReference type="Gene3D" id="3.40.630.30">
    <property type="match status" value="1"/>
</dbReference>
<dbReference type="EMBL" id="CP146612">
    <property type="protein sequence ID" value="WWX24587.1"/>
    <property type="molecule type" value="Genomic_DNA"/>
</dbReference>
<evidence type="ECO:0000313" key="2">
    <source>
        <dbReference type="EMBL" id="WWX24587.1"/>
    </source>
</evidence>
<organism evidence="2 3">
    <name type="scientific">Candidatus Dehalogenimonas loeffleri</name>
    <dbReference type="NCBI Taxonomy" id="3127115"/>
    <lineage>
        <taxon>Bacteria</taxon>
        <taxon>Bacillati</taxon>
        <taxon>Chloroflexota</taxon>
        <taxon>Dehalococcoidia</taxon>
        <taxon>Dehalococcoidales</taxon>
        <taxon>Dehalococcoidaceae</taxon>
        <taxon>Dehalogenimonas</taxon>
    </lineage>
</organism>
<evidence type="ECO:0000313" key="3">
    <source>
        <dbReference type="Proteomes" id="UP001375370"/>
    </source>
</evidence>
<dbReference type="RefSeq" id="WP_338736698.1">
    <property type="nucleotide sequence ID" value="NZ_CP146612.1"/>
</dbReference>
<evidence type="ECO:0000259" key="1">
    <source>
        <dbReference type="PROSITE" id="PS51186"/>
    </source>
</evidence>
<dbReference type="PROSITE" id="PS51186">
    <property type="entry name" value="GNAT"/>
    <property type="match status" value="1"/>
</dbReference>
<dbReference type="InterPro" id="IPR016181">
    <property type="entry name" value="Acyl_CoA_acyltransferase"/>
</dbReference>